<gene>
    <name evidence="1" type="ORF">X975_11193</name>
</gene>
<keyword evidence="2" id="KW-1185">Reference proteome</keyword>
<proteinExistence type="predicted"/>
<evidence type="ECO:0000313" key="2">
    <source>
        <dbReference type="Proteomes" id="UP000054359"/>
    </source>
</evidence>
<organism evidence="1 2">
    <name type="scientific">Stegodyphus mimosarum</name>
    <name type="common">African social velvet spider</name>
    <dbReference type="NCBI Taxonomy" id="407821"/>
    <lineage>
        <taxon>Eukaryota</taxon>
        <taxon>Metazoa</taxon>
        <taxon>Ecdysozoa</taxon>
        <taxon>Arthropoda</taxon>
        <taxon>Chelicerata</taxon>
        <taxon>Arachnida</taxon>
        <taxon>Araneae</taxon>
        <taxon>Araneomorphae</taxon>
        <taxon>Entelegynae</taxon>
        <taxon>Eresoidea</taxon>
        <taxon>Eresidae</taxon>
        <taxon>Stegodyphus</taxon>
    </lineage>
</organism>
<feature type="non-terminal residue" evidence="1">
    <location>
        <position position="69"/>
    </location>
</feature>
<accession>A0A087UIT1</accession>
<dbReference type="Proteomes" id="UP000054359">
    <property type="component" value="Unassembled WGS sequence"/>
</dbReference>
<reference evidence="1 2" key="1">
    <citation type="submission" date="2013-11" db="EMBL/GenBank/DDBJ databases">
        <title>Genome sequencing of Stegodyphus mimosarum.</title>
        <authorList>
            <person name="Bechsgaard J."/>
        </authorList>
    </citation>
    <scope>NUCLEOTIDE SEQUENCE [LARGE SCALE GENOMIC DNA]</scope>
</reference>
<evidence type="ECO:0000313" key="1">
    <source>
        <dbReference type="EMBL" id="KFM77270.1"/>
    </source>
</evidence>
<protein>
    <submittedName>
        <fullName evidence="1">Uncharacterized protein</fullName>
    </submittedName>
</protein>
<sequence>MRRCSQNNTAVFRQRHVVILAAIKCKAGNKFFLMSKKGRRNKMCMNLSFLYIKYFKSTSLSLEYFTCTY</sequence>
<dbReference type="AlphaFoldDB" id="A0A087UIT1"/>
<name>A0A087UIT1_STEMI</name>
<dbReference type="EMBL" id="KK119986">
    <property type="protein sequence ID" value="KFM77270.1"/>
    <property type="molecule type" value="Genomic_DNA"/>
</dbReference>